<evidence type="ECO:0000256" key="1">
    <source>
        <dbReference type="PROSITE-ProRule" id="PRU00464"/>
    </source>
</evidence>
<dbReference type="GO" id="GO:0003824">
    <property type="term" value="F:catalytic activity"/>
    <property type="evidence" value="ECO:0007669"/>
    <property type="project" value="InterPro"/>
</dbReference>
<dbReference type="InterPro" id="IPR036265">
    <property type="entry name" value="HIT-like_sf"/>
</dbReference>
<dbReference type="Pfam" id="PF01230">
    <property type="entry name" value="HIT"/>
    <property type="match status" value="1"/>
</dbReference>
<feature type="domain" description="HIT" evidence="2">
    <location>
        <begin position="43"/>
        <end position="118"/>
    </location>
</feature>
<dbReference type="Proteomes" id="UP000176431">
    <property type="component" value="Unassembled WGS sequence"/>
</dbReference>
<organism evidence="3 4">
    <name type="scientific">Candidatus Azambacteria bacterium RIFCSPHIGHO2_01_FULL_40_24</name>
    <dbReference type="NCBI Taxonomy" id="1797301"/>
    <lineage>
        <taxon>Bacteria</taxon>
        <taxon>Candidatus Azamiibacteriota</taxon>
    </lineage>
</organism>
<comment type="caution">
    <text evidence="3">The sequence shown here is derived from an EMBL/GenBank/DDBJ whole genome shotgun (WGS) entry which is preliminary data.</text>
</comment>
<reference evidence="3 4" key="1">
    <citation type="journal article" date="2016" name="Nat. Commun.">
        <title>Thousands of microbial genomes shed light on interconnected biogeochemical processes in an aquifer system.</title>
        <authorList>
            <person name="Anantharaman K."/>
            <person name="Brown C.T."/>
            <person name="Hug L.A."/>
            <person name="Sharon I."/>
            <person name="Castelle C.J."/>
            <person name="Probst A.J."/>
            <person name="Thomas B.C."/>
            <person name="Singh A."/>
            <person name="Wilkins M.J."/>
            <person name="Karaoz U."/>
            <person name="Brodie E.L."/>
            <person name="Williams K.H."/>
            <person name="Hubbard S.S."/>
            <person name="Banfield J.F."/>
        </authorList>
    </citation>
    <scope>NUCLEOTIDE SEQUENCE [LARGE SCALE GENOMIC DNA]</scope>
</reference>
<evidence type="ECO:0000313" key="3">
    <source>
        <dbReference type="EMBL" id="OGD24673.1"/>
    </source>
</evidence>
<proteinExistence type="predicted"/>
<feature type="short sequence motif" description="Histidine triad motif" evidence="1">
    <location>
        <begin position="100"/>
        <end position="104"/>
    </location>
</feature>
<accession>A0A1F5B248</accession>
<name>A0A1F5B248_9BACT</name>
<dbReference type="InterPro" id="IPR011146">
    <property type="entry name" value="HIT-like"/>
</dbReference>
<gene>
    <name evidence="3" type="ORF">A2819_02970</name>
</gene>
<evidence type="ECO:0000259" key="2">
    <source>
        <dbReference type="PROSITE" id="PS51084"/>
    </source>
</evidence>
<dbReference type="PROSITE" id="PS51084">
    <property type="entry name" value="HIT_2"/>
    <property type="match status" value="1"/>
</dbReference>
<dbReference type="EMBL" id="MEYK01000036">
    <property type="protein sequence ID" value="OGD24673.1"/>
    <property type="molecule type" value="Genomic_DNA"/>
</dbReference>
<dbReference type="AlphaFoldDB" id="A0A1F5B248"/>
<sequence>MGLSAKVDNNCAFCDQTKFEERIVAENKDWYLIATLGQITDGGYVLIIPKQHVPCVGAMKEREIIDIDSALHAARDAINIEYGIKPVVFEHGVVGQTIQHAHIHLLPAQIRMCGKIYRDFPNAQFWFLDSDSLETLRRNCKFAGVNKYLLWSTPEGLLKAAIDPPAPPQYLRIIAAELIGRPERGNWRNMDPELDKQLYQETVSRLKPYFK</sequence>
<evidence type="ECO:0000313" key="4">
    <source>
        <dbReference type="Proteomes" id="UP000176431"/>
    </source>
</evidence>
<dbReference type="Gene3D" id="3.30.428.10">
    <property type="entry name" value="HIT-like"/>
    <property type="match status" value="1"/>
</dbReference>
<protein>
    <recommendedName>
        <fullName evidence="2">HIT domain-containing protein</fullName>
    </recommendedName>
</protein>
<dbReference type="SUPFAM" id="SSF54197">
    <property type="entry name" value="HIT-like"/>
    <property type="match status" value="1"/>
</dbReference>